<dbReference type="EMBL" id="JANQDH010000108">
    <property type="protein sequence ID" value="MDH6061856.1"/>
    <property type="molecule type" value="Genomic_DNA"/>
</dbReference>
<keyword evidence="2" id="KW-1185">Reference proteome</keyword>
<reference evidence="1 2" key="1">
    <citation type="journal article" date="2023" name="J. Phycol.">
        <title>Chrysosporum ovalisporum is synonymous with the true-branching cyanobacterium Umezakia natans (Nostocales/Aphanizomenonaceae).</title>
        <authorList>
            <person name="McGregor G.B."/>
            <person name="Sendall B.C."/>
            <person name="Niiyama Y."/>
            <person name="Tuji A."/>
            <person name="Willis A."/>
        </authorList>
    </citation>
    <scope>NUCLEOTIDE SEQUENCE [LARGE SCALE GENOMIC DNA]</scope>
    <source>
        <strain evidence="1 2">ANA360D</strain>
    </source>
</reference>
<dbReference type="RefSeq" id="WP_280655800.1">
    <property type="nucleotide sequence ID" value="NZ_JANQDH010000108.1"/>
</dbReference>
<organism evidence="1 2">
    <name type="scientific">Chrysosporum bergii ANA360D</name>
    <dbReference type="NCBI Taxonomy" id="617107"/>
    <lineage>
        <taxon>Bacteria</taxon>
        <taxon>Bacillati</taxon>
        <taxon>Cyanobacteriota</taxon>
        <taxon>Cyanophyceae</taxon>
        <taxon>Nostocales</taxon>
        <taxon>Nodulariaceae</taxon>
        <taxon>Chrysosporum</taxon>
    </lineage>
</organism>
<sequence length="262" mass="29316">MLFLSRQAVITPVVGCLSLLAVSLIQLPQLENLLKTKRSTSLEALERDISAETLRLNFLKKTPSFGYDNLLANWAYLGYLQYFGDEAAREQTGYALSPEYFEIVLKHDPRFLPAYLSLSTSVSIYAGMPERSIELIDQGLQSLSPWVPQRSYYVWRYKGIDQLLFLGDQKSAQESFATAAQWASNFSDEESQSIVASSQQTANFLSQNPDSKNAQIAAWVMVLNNQVDDKTRARAISEIEALGGKVIVTPQGNRILFPTSDE</sequence>
<comment type="caution">
    <text evidence="1">The sequence shown here is derived from an EMBL/GenBank/DDBJ whole genome shotgun (WGS) entry which is preliminary data.</text>
</comment>
<dbReference type="AlphaFoldDB" id="A0AA43KCW0"/>
<name>A0AA43KCW0_9CYAN</name>
<evidence type="ECO:0000313" key="2">
    <source>
        <dbReference type="Proteomes" id="UP001159387"/>
    </source>
</evidence>
<proteinExistence type="predicted"/>
<gene>
    <name evidence="1" type="ORF">NWP17_15685</name>
</gene>
<evidence type="ECO:0000313" key="1">
    <source>
        <dbReference type="EMBL" id="MDH6061856.1"/>
    </source>
</evidence>
<dbReference type="Proteomes" id="UP001159387">
    <property type="component" value="Unassembled WGS sequence"/>
</dbReference>
<protein>
    <submittedName>
        <fullName evidence="1">Uncharacterized protein</fullName>
    </submittedName>
</protein>
<accession>A0AA43KCW0</accession>